<organism evidence="1">
    <name type="scientific">marine sediment metagenome</name>
    <dbReference type="NCBI Taxonomy" id="412755"/>
    <lineage>
        <taxon>unclassified sequences</taxon>
        <taxon>metagenomes</taxon>
        <taxon>ecological metagenomes</taxon>
    </lineage>
</organism>
<dbReference type="PROSITE" id="PS51257">
    <property type="entry name" value="PROKAR_LIPOPROTEIN"/>
    <property type="match status" value="1"/>
</dbReference>
<reference evidence="1" key="1">
    <citation type="journal article" date="2015" name="Nature">
        <title>Complex archaea that bridge the gap between prokaryotes and eukaryotes.</title>
        <authorList>
            <person name="Spang A."/>
            <person name="Saw J.H."/>
            <person name="Jorgensen S.L."/>
            <person name="Zaremba-Niedzwiedzka K."/>
            <person name="Martijn J."/>
            <person name="Lind A.E."/>
            <person name="van Eijk R."/>
            <person name="Schleper C."/>
            <person name="Guy L."/>
            <person name="Ettema T.J."/>
        </authorList>
    </citation>
    <scope>NUCLEOTIDE SEQUENCE</scope>
</reference>
<evidence type="ECO:0000313" key="1">
    <source>
        <dbReference type="EMBL" id="KKN07414.1"/>
    </source>
</evidence>
<dbReference type="AlphaFoldDB" id="A0A0F9MP64"/>
<dbReference type="EMBL" id="LAZR01004574">
    <property type="protein sequence ID" value="KKN07414.1"/>
    <property type="molecule type" value="Genomic_DNA"/>
</dbReference>
<gene>
    <name evidence="1" type="ORF">LCGC14_1067210</name>
</gene>
<name>A0A0F9MP64_9ZZZZ</name>
<sequence>MTSKSIKLILIIIVISLFVSGCASMRSHQASSNFDELITKSNSFLIKEARTRADKFQYGKALGSVVFPVYFPLVLPDGFEFTKSQLEEAKPNLKDMNNLEGETGGLVIDYRRDDDSITVYQGLAKYDDSEITEKREHMDIGRDKPFAFYQKRASGFEYIGWREENIGQRDEGSPKYVDKVIKSGGGRYAFYDNNIDYLIKAKGVDFDQLVGMAKKMTIYDDAWSDTNQNEGLGHWQTGKVPWDNTKNTDWQNFLPSK</sequence>
<accession>A0A0F9MP64</accession>
<comment type="caution">
    <text evidence="1">The sequence shown here is derived from an EMBL/GenBank/DDBJ whole genome shotgun (WGS) entry which is preliminary data.</text>
</comment>
<protein>
    <submittedName>
        <fullName evidence="1">Uncharacterized protein</fullName>
    </submittedName>
</protein>
<proteinExistence type="predicted"/>